<evidence type="ECO:0000256" key="1">
    <source>
        <dbReference type="ARBA" id="ARBA00043996"/>
    </source>
</evidence>
<keyword evidence="6" id="KW-1185">Reference proteome</keyword>
<evidence type="ECO:0000256" key="3">
    <source>
        <dbReference type="ARBA" id="ARBA00048461"/>
    </source>
</evidence>
<feature type="domain" description="Fungal lipase-type" evidence="4">
    <location>
        <begin position="170"/>
        <end position="321"/>
    </location>
</feature>
<comment type="catalytic activity">
    <reaction evidence="2">
        <text>a diacylglycerol + H2O = a monoacylglycerol + a fatty acid + H(+)</text>
        <dbReference type="Rhea" id="RHEA:32731"/>
        <dbReference type="ChEBI" id="CHEBI:15377"/>
        <dbReference type="ChEBI" id="CHEBI:15378"/>
        <dbReference type="ChEBI" id="CHEBI:17408"/>
        <dbReference type="ChEBI" id="CHEBI:18035"/>
        <dbReference type="ChEBI" id="CHEBI:28868"/>
    </reaction>
</comment>
<dbReference type="InterPro" id="IPR002921">
    <property type="entry name" value="Fungal_lipase-type"/>
</dbReference>
<dbReference type="GO" id="GO:0006629">
    <property type="term" value="P:lipid metabolic process"/>
    <property type="evidence" value="ECO:0007669"/>
    <property type="project" value="InterPro"/>
</dbReference>
<dbReference type="Gene3D" id="3.40.50.1820">
    <property type="entry name" value="alpha/beta hydrolase"/>
    <property type="match status" value="1"/>
</dbReference>
<dbReference type="OrthoDB" id="438440at2759"/>
<dbReference type="AlphaFoldDB" id="A0A395HVH3"/>
<evidence type="ECO:0000313" key="5">
    <source>
        <dbReference type="EMBL" id="RAL11932.1"/>
    </source>
</evidence>
<organism evidence="5 6">
    <name type="scientific">Aspergillus homomorphus (strain CBS 101889)</name>
    <dbReference type="NCBI Taxonomy" id="1450537"/>
    <lineage>
        <taxon>Eukaryota</taxon>
        <taxon>Fungi</taxon>
        <taxon>Dikarya</taxon>
        <taxon>Ascomycota</taxon>
        <taxon>Pezizomycotina</taxon>
        <taxon>Eurotiomycetes</taxon>
        <taxon>Eurotiomycetidae</taxon>
        <taxon>Eurotiales</taxon>
        <taxon>Aspergillaceae</taxon>
        <taxon>Aspergillus</taxon>
        <taxon>Aspergillus subgen. Circumdati</taxon>
    </lineage>
</organism>
<name>A0A395HVH3_ASPHC</name>
<dbReference type="STRING" id="1450537.A0A395HVH3"/>
<comment type="similarity">
    <text evidence="1">Belongs to the AB hydrolase superfamily. Lipase family. Class 3 subfamily.</text>
</comment>
<dbReference type="InterPro" id="IPR051218">
    <property type="entry name" value="Sec_MonoDiacylglyc_Lipase"/>
</dbReference>
<comment type="catalytic activity">
    <reaction evidence="3">
        <text>a monoacylglycerol + H2O = glycerol + a fatty acid + H(+)</text>
        <dbReference type="Rhea" id="RHEA:15245"/>
        <dbReference type="ChEBI" id="CHEBI:15377"/>
        <dbReference type="ChEBI" id="CHEBI:15378"/>
        <dbReference type="ChEBI" id="CHEBI:17408"/>
        <dbReference type="ChEBI" id="CHEBI:17754"/>
        <dbReference type="ChEBI" id="CHEBI:28868"/>
    </reaction>
</comment>
<sequence>MKRLLKLVRAHPHSTASALRASAAPPASGIASVDNSQGASAAAAELSNVLGTSLKDIDLDGNLNAQARALVARLDDEASKYENSQLTPEQCDVKWTCSREQARFISLAWDCASESYNPVPASLPRTLQDCVLKHDHVVMPSINGTVKAATFTTVESKDTSNKDGLPPVLVIAIRGTASTVDHIVNINSRPQDAGKFIDITQFLSGKESAQKKLEAHSGFLHSAIALRSIVSERIEAYSRLHAEHGGHVLFTGHSAGGAVASLLFLHYISQANPQLATHFSCITFGAPPVVTLPLMDSINHQRLPTHLCMNLINEFDLVTRADKSYILSLLDLIRASDDQTSVASNTEDSRKQGSGSISGSSEDFWPLPRSLYCHVGPRIILFMRLESSHEQFLQLHAAQVSREEFDRLLFCRLSVHMRKYYAQTVGQLTVGRAN</sequence>
<evidence type="ECO:0000256" key="2">
    <source>
        <dbReference type="ARBA" id="ARBA00047591"/>
    </source>
</evidence>
<dbReference type="InterPro" id="IPR029058">
    <property type="entry name" value="AB_hydrolase_fold"/>
</dbReference>
<dbReference type="Pfam" id="PF01764">
    <property type="entry name" value="Lipase_3"/>
    <property type="match status" value="1"/>
</dbReference>
<dbReference type="PANTHER" id="PTHR45856">
    <property type="entry name" value="ALPHA/BETA-HYDROLASES SUPERFAMILY PROTEIN"/>
    <property type="match status" value="1"/>
</dbReference>
<keyword evidence="5" id="KW-0378">Hydrolase</keyword>
<evidence type="ECO:0000259" key="4">
    <source>
        <dbReference type="Pfam" id="PF01764"/>
    </source>
</evidence>
<dbReference type="SUPFAM" id="SSF53474">
    <property type="entry name" value="alpha/beta-Hydrolases"/>
    <property type="match status" value="1"/>
</dbReference>
<dbReference type="GO" id="GO:0016787">
    <property type="term" value="F:hydrolase activity"/>
    <property type="evidence" value="ECO:0007669"/>
    <property type="project" value="UniProtKB-KW"/>
</dbReference>
<dbReference type="VEuPathDB" id="FungiDB:BO97DRAFT_369896"/>
<proteinExistence type="inferred from homology"/>
<dbReference type="Proteomes" id="UP000248961">
    <property type="component" value="Unassembled WGS sequence"/>
</dbReference>
<gene>
    <name evidence="5" type="ORF">BO97DRAFT_369896</name>
</gene>
<protein>
    <submittedName>
        <fullName evidence="5">Alpha/beta-hydrolase</fullName>
    </submittedName>
</protein>
<accession>A0A395HVH3</accession>
<evidence type="ECO:0000313" key="6">
    <source>
        <dbReference type="Proteomes" id="UP000248961"/>
    </source>
</evidence>
<dbReference type="GeneID" id="37197041"/>
<dbReference type="EMBL" id="KZ824286">
    <property type="protein sequence ID" value="RAL11932.1"/>
    <property type="molecule type" value="Genomic_DNA"/>
</dbReference>
<dbReference type="RefSeq" id="XP_025551086.1">
    <property type="nucleotide sequence ID" value="XM_025692752.1"/>
</dbReference>
<dbReference type="PANTHER" id="PTHR45856:SF21">
    <property type="entry name" value="FUNGAL LIPASE-LIKE DOMAIN-CONTAINING PROTEIN"/>
    <property type="match status" value="1"/>
</dbReference>
<reference evidence="5 6" key="1">
    <citation type="submission" date="2018-02" db="EMBL/GenBank/DDBJ databases">
        <title>The genomes of Aspergillus section Nigri reveals drivers in fungal speciation.</title>
        <authorList>
            <consortium name="DOE Joint Genome Institute"/>
            <person name="Vesth T.C."/>
            <person name="Nybo J."/>
            <person name="Theobald S."/>
            <person name="Brandl J."/>
            <person name="Frisvad J.C."/>
            <person name="Nielsen K.F."/>
            <person name="Lyhne E.K."/>
            <person name="Kogle M.E."/>
            <person name="Kuo A."/>
            <person name="Riley R."/>
            <person name="Clum A."/>
            <person name="Nolan M."/>
            <person name="Lipzen A."/>
            <person name="Salamov A."/>
            <person name="Henrissat B."/>
            <person name="Wiebenga A."/>
            <person name="De vries R.P."/>
            <person name="Grigoriev I.V."/>
            <person name="Mortensen U.H."/>
            <person name="Andersen M.R."/>
            <person name="Baker S.E."/>
        </authorList>
    </citation>
    <scope>NUCLEOTIDE SEQUENCE [LARGE SCALE GENOMIC DNA]</scope>
    <source>
        <strain evidence="5 6">CBS 101889</strain>
    </source>
</reference>